<name>A0A5P1FDU6_ASPOF</name>
<evidence type="ECO:0000313" key="3">
    <source>
        <dbReference type="Proteomes" id="UP000243459"/>
    </source>
</evidence>
<gene>
    <name evidence="2" type="ORF">A4U43_C03F29490</name>
</gene>
<proteinExistence type="predicted"/>
<sequence>MSWRGVLRKGGGRGACLRRQLGSDGKRRLGPLGGDEGGVLGWAEDAAGPEASRGKAGGRSAALWLSWWRSERRRVGLVAVVEGGDGSGEEELEAKLGLRASGEVLMASGVGSELRVEGGARYCRRRVGEMKGELGVGLGRWRHGAWACSRARVGTQRERELRGAGEGRDGEEMKRETASLPTMALRFEVSAEGANVYNVAMFRGSEHQKTITTEHRNIVHMSSLSRRNFKSESHAVGRD</sequence>
<accession>A0A5P1FDU6</accession>
<dbReference type="EMBL" id="CM007383">
    <property type="protein sequence ID" value="ONK76555.1"/>
    <property type="molecule type" value="Genomic_DNA"/>
</dbReference>
<dbReference type="Gramene" id="ONK76555">
    <property type="protein sequence ID" value="ONK76555"/>
    <property type="gene ID" value="A4U43_C03F29490"/>
</dbReference>
<protein>
    <submittedName>
        <fullName evidence="2">Uncharacterized protein</fullName>
    </submittedName>
</protein>
<evidence type="ECO:0000313" key="2">
    <source>
        <dbReference type="EMBL" id="ONK76555.1"/>
    </source>
</evidence>
<organism evidence="2 3">
    <name type="scientific">Asparagus officinalis</name>
    <name type="common">Garden asparagus</name>
    <dbReference type="NCBI Taxonomy" id="4686"/>
    <lineage>
        <taxon>Eukaryota</taxon>
        <taxon>Viridiplantae</taxon>
        <taxon>Streptophyta</taxon>
        <taxon>Embryophyta</taxon>
        <taxon>Tracheophyta</taxon>
        <taxon>Spermatophyta</taxon>
        <taxon>Magnoliopsida</taxon>
        <taxon>Liliopsida</taxon>
        <taxon>Asparagales</taxon>
        <taxon>Asparagaceae</taxon>
        <taxon>Asparagoideae</taxon>
        <taxon>Asparagus</taxon>
    </lineage>
</organism>
<feature type="region of interest" description="Disordered" evidence="1">
    <location>
        <begin position="157"/>
        <end position="177"/>
    </location>
</feature>
<keyword evidence="3" id="KW-1185">Reference proteome</keyword>
<reference evidence="3" key="1">
    <citation type="journal article" date="2017" name="Nat. Commun.">
        <title>The asparagus genome sheds light on the origin and evolution of a young Y chromosome.</title>
        <authorList>
            <person name="Harkess A."/>
            <person name="Zhou J."/>
            <person name="Xu C."/>
            <person name="Bowers J.E."/>
            <person name="Van der Hulst R."/>
            <person name="Ayyampalayam S."/>
            <person name="Mercati F."/>
            <person name="Riccardi P."/>
            <person name="McKain M.R."/>
            <person name="Kakrana A."/>
            <person name="Tang H."/>
            <person name="Ray J."/>
            <person name="Groenendijk J."/>
            <person name="Arikit S."/>
            <person name="Mathioni S.M."/>
            <person name="Nakano M."/>
            <person name="Shan H."/>
            <person name="Telgmann-Rauber A."/>
            <person name="Kanno A."/>
            <person name="Yue Z."/>
            <person name="Chen H."/>
            <person name="Li W."/>
            <person name="Chen Y."/>
            <person name="Xu X."/>
            <person name="Zhang Y."/>
            <person name="Luo S."/>
            <person name="Chen H."/>
            <person name="Gao J."/>
            <person name="Mao Z."/>
            <person name="Pires J.C."/>
            <person name="Luo M."/>
            <person name="Kudrna D."/>
            <person name="Wing R.A."/>
            <person name="Meyers B.C."/>
            <person name="Yi K."/>
            <person name="Kong H."/>
            <person name="Lavrijsen P."/>
            <person name="Sunseri F."/>
            <person name="Falavigna A."/>
            <person name="Ye Y."/>
            <person name="Leebens-Mack J.H."/>
            <person name="Chen G."/>
        </authorList>
    </citation>
    <scope>NUCLEOTIDE SEQUENCE [LARGE SCALE GENOMIC DNA]</scope>
    <source>
        <strain evidence="3">cv. DH0086</strain>
    </source>
</reference>
<dbReference type="AlphaFoldDB" id="A0A5P1FDU6"/>
<dbReference type="Proteomes" id="UP000243459">
    <property type="component" value="Chromosome 3"/>
</dbReference>
<evidence type="ECO:0000256" key="1">
    <source>
        <dbReference type="SAM" id="MobiDB-lite"/>
    </source>
</evidence>